<dbReference type="Gene3D" id="1.10.150.770">
    <property type="match status" value="1"/>
</dbReference>
<dbReference type="GO" id="GO:0000917">
    <property type="term" value="P:division septum assembly"/>
    <property type="evidence" value="ECO:0007669"/>
    <property type="project" value="UniProtKB-KW"/>
</dbReference>
<evidence type="ECO:0000256" key="16">
    <source>
        <dbReference type="HAMAP-Rule" id="MF_02080"/>
    </source>
</evidence>
<dbReference type="Gene3D" id="3.90.1310.10">
    <property type="entry name" value="Penicillin-binding protein 2a (Domain 2)"/>
    <property type="match status" value="1"/>
</dbReference>
<keyword evidence="7 16" id="KW-0812">Transmembrane</keyword>
<evidence type="ECO:0000256" key="14">
    <source>
        <dbReference type="ARBA" id="ARBA00023306"/>
    </source>
</evidence>
<evidence type="ECO:0000313" key="20">
    <source>
        <dbReference type="EMBL" id="MEF7614864.1"/>
    </source>
</evidence>
<comment type="caution">
    <text evidence="20">The sequence shown here is derived from an EMBL/GenBank/DDBJ whole genome shotgun (WGS) entry which is preliminary data.</text>
</comment>
<feature type="region of interest" description="Disordered" evidence="17">
    <location>
        <begin position="1"/>
        <end position="28"/>
    </location>
</feature>
<keyword evidence="3 16" id="KW-0997">Cell inner membrane</keyword>
<keyword evidence="6 16" id="KW-0645">Protease</keyword>
<feature type="active site" description="Acyl-ester intermediate" evidence="16">
    <location>
        <position position="327"/>
    </location>
</feature>
<keyword evidence="21" id="KW-1185">Reference proteome</keyword>
<dbReference type="GO" id="GO:0008955">
    <property type="term" value="F:peptidoglycan glycosyltransferase activity"/>
    <property type="evidence" value="ECO:0007669"/>
    <property type="project" value="InterPro"/>
</dbReference>
<evidence type="ECO:0000256" key="6">
    <source>
        <dbReference type="ARBA" id="ARBA00022670"/>
    </source>
</evidence>
<evidence type="ECO:0000256" key="11">
    <source>
        <dbReference type="ARBA" id="ARBA00022989"/>
    </source>
</evidence>
<dbReference type="GO" id="GO:0006508">
    <property type="term" value="P:proteolysis"/>
    <property type="evidence" value="ECO:0007669"/>
    <property type="project" value="UniProtKB-KW"/>
</dbReference>
<evidence type="ECO:0000256" key="1">
    <source>
        <dbReference type="ARBA" id="ARBA00004370"/>
    </source>
</evidence>
<dbReference type="EC" id="3.4.16.4" evidence="16"/>
<evidence type="ECO:0000256" key="7">
    <source>
        <dbReference type="ARBA" id="ARBA00022692"/>
    </source>
</evidence>
<proteinExistence type="inferred from homology"/>
<dbReference type="PANTHER" id="PTHR30627">
    <property type="entry name" value="PEPTIDOGLYCAN D,D-TRANSPEPTIDASE"/>
    <property type="match status" value="1"/>
</dbReference>
<dbReference type="GO" id="GO:0008360">
    <property type="term" value="P:regulation of cell shape"/>
    <property type="evidence" value="ECO:0007669"/>
    <property type="project" value="UniProtKB-KW"/>
</dbReference>
<dbReference type="GO" id="GO:0009002">
    <property type="term" value="F:serine-type D-Ala-D-Ala carboxypeptidase activity"/>
    <property type="evidence" value="ECO:0007669"/>
    <property type="project" value="UniProtKB-UniRule"/>
</dbReference>
<dbReference type="SUPFAM" id="SSF56519">
    <property type="entry name" value="Penicillin binding protein dimerisation domain"/>
    <property type="match status" value="1"/>
</dbReference>
<comment type="function">
    <text evidence="16">Catalyzes cross-linking of the peptidoglycan cell wall at the division septum.</text>
</comment>
<dbReference type="RefSeq" id="WP_332289938.1">
    <property type="nucleotide sequence ID" value="NZ_JAZIBG010000028.1"/>
</dbReference>
<dbReference type="InterPro" id="IPR005311">
    <property type="entry name" value="PBP_dimer"/>
</dbReference>
<dbReference type="SUPFAM" id="SSF56601">
    <property type="entry name" value="beta-lactamase/transpeptidase-like"/>
    <property type="match status" value="1"/>
</dbReference>
<gene>
    <name evidence="16" type="primary">ftsI</name>
    <name evidence="20" type="ORF">V4F39_13155</name>
</gene>
<evidence type="ECO:0000256" key="4">
    <source>
        <dbReference type="ARBA" id="ARBA00022618"/>
    </source>
</evidence>
<dbReference type="EMBL" id="JAZIBG010000028">
    <property type="protein sequence ID" value="MEF7614864.1"/>
    <property type="molecule type" value="Genomic_DNA"/>
</dbReference>
<keyword evidence="15 16" id="KW-0961">Cell wall biogenesis/degradation</keyword>
<keyword evidence="4 16" id="KW-0132">Cell division</keyword>
<keyword evidence="9 16" id="KW-0133">Cell shape</keyword>
<evidence type="ECO:0000256" key="8">
    <source>
        <dbReference type="ARBA" id="ARBA00022801"/>
    </source>
</evidence>
<dbReference type="InterPro" id="IPR012338">
    <property type="entry name" value="Beta-lactam/transpept-like"/>
</dbReference>
<dbReference type="Pfam" id="PF03717">
    <property type="entry name" value="PBP_dimer"/>
    <property type="match status" value="1"/>
</dbReference>
<dbReference type="GO" id="GO:0071555">
    <property type="term" value="P:cell wall organization"/>
    <property type="evidence" value="ECO:0007669"/>
    <property type="project" value="UniProtKB-KW"/>
</dbReference>
<reference evidence="20 21" key="1">
    <citation type="submission" date="2024-02" db="EMBL/GenBank/DDBJ databases">
        <title>Genome sequence of Aquincola sp. MAHUQ-54.</title>
        <authorList>
            <person name="Huq M.A."/>
        </authorList>
    </citation>
    <scope>NUCLEOTIDE SEQUENCE [LARGE SCALE GENOMIC DNA]</scope>
    <source>
        <strain evidence="20 21">MAHUQ-54</strain>
    </source>
</reference>
<dbReference type="GO" id="GO:0009252">
    <property type="term" value="P:peptidoglycan biosynthetic process"/>
    <property type="evidence" value="ECO:0007669"/>
    <property type="project" value="UniProtKB-UniRule"/>
</dbReference>
<dbReference type="AlphaFoldDB" id="A0AAW9QGU8"/>
<evidence type="ECO:0000259" key="19">
    <source>
        <dbReference type="Pfam" id="PF03717"/>
    </source>
</evidence>
<keyword evidence="14 16" id="KW-0131">Cell cycle</keyword>
<evidence type="ECO:0000256" key="13">
    <source>
        <dbReference type="ARBA" id="ARBA00023210"/>
    </source>
</evidence>
<evidence type="ECO:0000259" key="18">
    <source>
        <dbReference type="Pfam" id="PF00905"/>
    </source>
</evidence>
<evidence type="ECO:0000256" key="2">
    <source>
        <dbReference type="ARBA" id="ARBA00022475"/>
    </source>
</evidence>
<dbReference type="GO" id="GO:0043093">
    <property type="term" value="P:FtsZ-dependent cytokinesis"/>
    <property type="evidence" value="ECO:0007669"/>
    <property type="project" value="UniProtKB-UniRule"/>
</dbReference>
<dbReference type="InterPro" id="IPR001460">
    <property type="entry name" value="PCN-bd_Tpept"/>
</dbReference>
<keyword evidence="2 16" id="KW-1003">Cell membrane</keyword>
<evidence type="ECO:0000256" key="17">
    <source>
        <dbReference type="SAM" id="MobiDB-lite"/>
    </source>
</evidence>
<keyword evidence="13 16" id="KW-0717">Septation</keyword>
<organism evidence="20 21">
    <name type="scientific">Aquincola agrisoli</name>
    <dbReference type="NCBI Taxonomy" id="3119538"/>
    <lineage>
        <taxon>Bacteria</taxon>
        <taxon>Pseudomonadati</taxon>
        <taxon>Pseudomonadota</taxon>
        <taxon>Betaproteobacteria</taxon>
        <taxon>Burkholderiales</taxon>
        <taxon>Sphaerotilaceae</taxon>
        <taxon>Aquincola</taxon>
    </lineage>
</organism>
<dbReference type="InterPro" id="IPR050515">
    <property type="entry name" value="Beta-lactam/transpept"/>
</dbReference>
<comment type="subcellular location">
    <subcellularLocation>
        <location evidence="16">Cell inner membrane</location>
        <topology evidence="16">Single-pass membrane protein</topology>
    </subcellularLocation>
    <subcellularLocation>
        <location evidence="1">Membrane</location>
    </subcellularLocation>
</comment>
<keyword evidence="5 16" id="KW-0121">Carboxypeptidase</keyword>
<feature type="domain" description="Penicillin-binding protein transpeptidase" evidence="18">
    <location>
        <begin position="280"/>
        <end position="575"/>
    </location>
</feature>
<evidence type="ECO:0000256" key="5">
    <source>
        <dbReference type="ARBA" id="ARBA00022645"/>
    </source>
</evidence>
<keyword evidence="11 16" id="KW-1133">Transmembrane helix</keyword>
<comment type="similarity">
    <text evidence="16">Belongs to the transpeptidase family. FtsI subfamily.</text>
</comment>
<dbReference type="InterPro" id="IPR036138">
    <property type="entry name" value="PBP_dimer_sf"/>
</dbReference>
<dbReference type="GO" id="GO:0008658">
    <property type="term" value="F:penicillin binding"/>
    <property type="evidence" value="ECO:0007669"/>
    <property type="project" value="InterPro"/>
</dbReference>
<dbReference type="Gene3D" id="3.30.450.330">
    <property type="match status" value="1"/>
</dbReference>
<dbReference type="PANTHER" id="PTHR30627:SF1">
    <property type="entry name" value="PEPTIDOGLYCAN D,D-TRANSPEPTIDASE FTSI"/>
    <property type="match status" value="1"/>
</dbReference>
<evidence type="ECO:0000313" key="21">
    <source>
        <dbReference type="Proteomes" id="UP001336250"/>
    </source>
</evidence>
<dbReference type="HAMAP" id="MF_02080">
    <property type="entry name" value="FtsI_transpept"/>
    <property type="match status" value="1"/>
</dbReference>
<feature type="domain" description="Penicillin-binding protein dimerisation" evidence="19">
    <location>
        <begin position="94"/>
        <end position="238"/>
    </location>
</feature>
<sequence>MGLFRNKQGGDARQPQKAQGGGRRRTAANVRSLSYSSSPLLAAKTPPGRSKFLVALVGLGFCLLVGRAVYIQAIGTDFYLAQGEKRYAHTLELRASRGRILDRNGLLLATSVSVPSIWAIPRDVKATREQRRELARLLEMPVAELDKKLDDGSRFAWLKRQVDDALWQKIRALKVEGVYEVNEYRRKYPEGEAAAHLVGFTNLEDKGQEGIELAFEDALRGRNGSREVVKDRLGRVVEDMGEQVDAANGQDIQLSVDSKVQFFAYQRVRDAVAEHKAKAGSVVVLDAQTGEVLALANYPSFDPGDRRKLTGAQLRNRALTDTFEPGSVMKPLIVAWALESGRVRPDTPIQTAPGRMTITGSTISDSHAYGVLTVSEVIQKSSNVGTVKMAMQMDRKEMWDVFSAVGLGQKPQLQFPGAVTGRLRPWKTWRPIEQATMSYGYGLSASLFQLARAYTVFARDGDVIPISMLKQDHPAVGMQVFKPEVARTMRHMLHTVTLPGGTAPQAQAVGYSVGGKTGTAHKVEGKSYSNKYRAWFVGIAPISNPRIVVAVMVDEPSNGQYFGGLVAAPVFSQVVQNTLRMMNVPPDIDVRPQIVTRDIPAAPESF</sequence>
<comment type="pathway">
    <text evidence="16">Cell wall biogenesis; peptidoglycan biosynthesis.</text>
</comment>
<evidence type="ECO:0000256" key="3">
    <source>
        <dbReference type="ARBA" id="ARBA00022519"/>
    </source>
</evidence>
<accession>A0AAW9QGU8</accession>
<keyword evidence="12 16" id="KW-0472">Membrane</keyword>
<feature type="transmembrane region" description="Helical" evidence="16">
    <location>
        <begin position="52"/>
        <end position="70"/>
    </location>
</feature>
<keyword evidence="8 16" id="KW-0378">Hydrolase</keyword>
<dbReference type="Pfam" id="PF00905">
    <property type="entry name" value="Transpeptidase"/>
    <property type="match status" value="1"/>
</dbReference>
<protein>
    <recommendedName>
        <fullName evidence="16">Peptidoglycan D,D-transpeptidase FtsI</fullName>
        <ecNumber evidence="16">3.4.16.4</ecNumber>
    </recommendedName>
    <alternativeName>
        <fullName evidence="16">Penicillin-binding protein 3</fullName>
        <shortName evidence="16">PBP-3</shortName>
    </alternativeName>
</protein>
<comment type="catalytic activity">
    <reaction evidence="16">
        <text>Preferential cleavage: (Ac)2-L-Lys-D-Ala-|-D-Ala. Also transpeptidation of peptidyl-alanyl moieties that are N-acyl substituents of D-alanine.</text>
        <dbReference type="EC" id="3.4.16.4"/>
    </reaction>
</comment>
<name>A0AAW9QGU8_9BURK</name>
<dbReference type="Proteomes" id="UP001336250">
    <property type="component" value="Unassembled WGS sequence"/>
</dbReference>
<evidence type="ECO:0000256" key="9">
    <source>
        <dbReference type="ARBA" id="ARBA00022960"/>
    </source>
</evidence>
<dbReference type="Gene3D" id="3.40.710.10">
    <property type="entry name" value="DD-peptidase/beta-lactamase superfamily"/>
    <property type="match status" value="1"/>
</dbReference>
<evidence type="ECO:0000256" key="10">
    <source>
        <dbReference type="ARBA" id="ARBA00022984"/>
    </source>
</evidence>
<dbReference type="InterPro" id="IPR037532">
    <property type="entry name" value="FtsI_transpept"/>
</dbReference>
<evidence type="ECO:0000256" key="12">
    <source>
        <dbReference type="ARBA" id="ARBA00023136"/>
    </source>
</evidence>
<evidence type="ECO:0000256" key="15">
    <source>
        <dbReference type="ARBA" id="ARBA00023316"/>
    </source>
</evidence>
<dbReference type="GO" id="GO:0005886">
    <property type="term" value="C:plasma membrane"/>
    <property type="evidence" value="ECO:0007669"/>
    <property type="project" value="UniProtKB-SubCell"/>
</dbReference>
<keyword evidence="10 16" id="KW-0573">Peptidoglycan synthesis</keyword>